<dbReference type="Proteomes" id="UP001177744">
    <property type="component" value="Unassembled WGS sequence"/>
</dbReference>
<keyword evidence="3" id="KW-0687">Ribonucleoprotein</keyword>
<keyword evidence="5" id="KW-1185">Reference proteome</keyword>
<accession>A0AA40HVJ4</accession>
<dbReference type="GO" id="GO:0022625">
    <property type="term" value="C:cytosolic large ribosomal subunit"/>
    <property type="evidence" value="ECO:0007669"/>
    <property type="project" value="TreeGrafter"/>
</dbReference>
<dbReference type="InterPro" id="IPR000911">
    <property type="entry name" value="Ribosomal_uL11"/>
</dbReference>
<dbReference type="GO" id="GO:0070180">
    <property type="term" value="F:large ribosomal subunit rRNA binding"/>
    <property type="evidence" value="ECO:0007669"/>
    <property type="project" value="TreeGrafter"/>
</dbReference>
<dbReference type="EMBL" id="JAULJE010000010">
    <property type="protein sequence ID" value="KAK1338107.1"/>
    <property type="molecule type" value="Genomic_DNA"/>
</dbReference>
<proteinExistence type="inferred from homology"/>
<comment type="caution">
    <text evidence="4">The sequence shown here is derived from an EMBL/GenBank/DDBJ whole genome shotgun (WGS) entry which is preliminary data.</text>
</comment>
<evidence type="ECO:0000313" key="4">
    <source>
        <dbReference type="EMBL" id="KAK1338107.1"/>
    </source>
</evidence>
<name>A0AA40HVJ4_CNENI</name>
<reference evidence="4" key="1">
    <citation type="submission" date="2023-06" db="EMBL/GenBank/DDBJ databases">
        <title>Reference genome for the Northern bat (Eptesicus nilssonii), a most northern bat species.</title>
        <authorList>
            <person name="Laine V.N."/>
            <person name="Pulliainen A.T."/>
            <person name="Lilley T.M."/>
        </authorList>
    </citation>
    <scope>NUCLEOTIDE SEQUENCE</scope>
    <source>
        <strain evidence="4">BLF_Eptnil</strain>
        <tissue evidence="4">Kidney</tissue>
    </source>
</reference>
<protein>
    <submittedName>
        <fullName evidence="4">Uncharacterized protein</fullName>
    </submittedName>
</protein>
<dbReference type="InterPro" id="IPR036796">
    <property type="entry name" value="Ribosomal_uL11_N_sf"/>
</dbReference>
<evidence type="ECO:0000256" key="2">
    <source>
        <dbReference type="ARBA" id="ARBA00022980"/>
    </source>
</evidence>
<evidence type="ECO:0000313" key="5">
    <source>
        <dbReference type="Proteomes" id="UP001177744"/>
    </source>
</evidence>
<dbReference type="AlphaFoldDB" id="A0AA40HVJ4"/>
<dbReference type="PANTHER" id="PTHR11661">
    <property type="entry name" value="60S RIBOSOMAL PROTEIN L12"/>
    <property type="match status" value="1"/>
</dbReference>
<dbReference type="GO" id="GO:0003735">
    <property type="term" value="F:structural constituent of ribosome"/>
    <property type="evidence" value="ECO:0007669"/>
    <property type="project" value="InterPro"/>
</dbReference>
<dbReference type="GO" id="GO:0006412">
    <property type="term" value="P:translation"/>
    <property type="evidence" value="ECO:0007669"/>
    <property type="project" value="InterPro"/>
</dbReference>
<keyword evidence="2" id="KW-0689">Ribosomal protein</keyword>
<dbReference type="PANTHER" id="PTHR11661:SF2">
    <property type="entry name" value="LARGE RIBOSOMAL SUBUNIT PROTEIN UL11"/>
    <property type="match status" value="1"/>
</dbReference>
<evidence type="ECO:0000256" key="3">
    <source>
        <dbReference type="ARBA" id="ARBA00023274"/>
    </source>
</evidence>
<comment type="similarity">
    <text evidence="1">Belongs to the universal ribosomal protein uL11 family.</text>
</comment>
<sequence length="150" mass="16946">MDASAQGCQDELLVEGLRTWVHPTPAVSTMPPKFKPNKMKVVYLRYPSGEVVDTPALVPKRAPWFCLQRRLVMTSPKHPVIGRTIEDYSEQAQSEVVLSVSAPIIKALKEPPRDRKKQKKNKKTTPLSILEIRLLMRLSTVPNRLGTDFS</sequence>
<gene>
    <name evidence="4" type="ORF">QTO34_001217</name>
</gene>
<evidence type="ECO:0000256" key="1">
    <source>
        <dbReference type="ARBA" id="ARBA00010537"/>
    </source>
</evidence>
<dbReference type="SUPFAM" id="SSF54747">
    <property type="entry name" value="Ribosomal L11/L12e N-terminal domain"/>
    <property type="match status" value="1"/>
</dbReference>
<dbReference type="Gene3D" id="3.30.1550.10">
    <property type="entry name" value="Ribosomal protein L11/L12, N-terminal domain"/>
    <property type="match status" value="1"/>
</dbReference>
<organism evidence="4 5">
    <name type="scientific">Cnephaeus nilssonii</name>
    <name type="common">Northern bat</name>
    <name type="synonym">Eptesicus nilssonii</name>
    <dbReference type="NCBI Taxonomy" id="3371016"/>
    <lineage>
        <taxon>Eukaryota</taxon>
        <taxon>Metazoa</taxon>
        <taxon>Chordata</taxon>
        <taxon>Craniata</taxon>
        <taxon>Vertebrata</taxon>
        <taxon>Euteleostomi</taxon>
        <taxon>Mammalia</taxon>
        <taxon>Eutheria</taxon>
        <taxon>Laurasiatheria</taxon>
        <taxon>Chiroptera</taxon>
        <taxon>Yangochiroptera</taxon>
        <taxon>Vespertilionidae</taxon>
        <taxon>Cnephaeus</taxon>
    </lineage>
</organism>